<evidence type="ECO:0000256" key="2">
    <source>
        <dbReference type="ARBA" id="ARBA00008282"/>
    </source>
</evidence>
<keyword evidence="9 11" id="KW-0460">Magnesium</keyword>
<comment type="catalytic activity">
    <reaction evidence="10 11">
        <text>L-threonyl-[protein] + FAD = FMN-L-threonyl-[protein] + AMP + H(+)</text>
        <dbReference type="Rhea" id="RHEA:36847"/>
        <dbReference type="Rhea" id="RHEA-COMP:11060"/>
        <dbReference type="Rhea" id="RHEA-COMP:11061"/>
        <dbReference type="ChEBI" id="CHEBI:15378"/>
        <dbReference type="ChEBI" id="CHEBI:30013"/>
        <dbReference type="ChEBI" id="CHEBI:57692"/>
        <dbReference type="ChEBI" id="CHEBI:74257"/>
        <dbReference type="ChEBI" id="CHEBI:456215"/>
        <dbReference type="EC" id="2.7.1.180"/>
    </reaction>
</comment>
<dbReference type="SUPFAM" id="SSF143631">
    <property type="entry name" value="ApbE-like"/>
    <property type="match status" value="1"/>
</dbReference>
<dbReference type="InterPro" id="IPR024932">
    <property type="entry name" value="ApbE"/>
</dbReference>
<comment type="similarity">
    <text evidence="2 11">Belongs to the ApbE family.</text>
</comment>
<evidence type="ECO:0000256" key="7">
    <source>
        <dbReference type="ARBA" id="ARBA00022723"/>
    </source>
</evidence>
<sequence length="215" mass="23658">MNFSRILCSSFVFLFLVGCDHGPEVIKISGAKFGTLYSVIVIADQIPPPNLEELIDDRLDLIDTSMSTYKVDSEISEFNRLMPGEKSSISDDFVSVYRTSKEIWEISNGAFNPAVGPLVDLWGFGPEKKNDHIPVAQEIDKLLLASKFSNVSLQNSDDNFNLVKLDNVNLDFSGVAKGYAADVIADLLEMSALPNYLIEIGGEMRVSGVNSEDKP</sequence>
<dbReference type="PANTHER" id="PTHR30040:SF2">
    <property type="entry name" value="FAD:PROTEIN FMN TRANSFERASE"/>
    <property type="match status" value="1"/>
</dbReference>
<keyword evidence="8 11" id="KW-0274">FAD</keyword>
<dbReference type="GO" id="GO:0016740">
    <property type="term" value="F:transferase activity"/>
    <property type="evidence" value="ECO:0007669"/>
    <property type="project" value="UniProtKB-UniRule"/>
</dbReference>
<gene>
    <name evidence="12" type="ORF">EVB02_01280</name>
</gene>
<evidence type="ECO:0000256" key="11">
    <source>
        <dbReference type="RuleBase" id="RU363002"/>
    </source>
</evidence>
<dbReference type="Gene3D" id="3.10.520.10">
    <property type="entry name" value="ApbE-like domains"/>
    <property type="match status" value="1"/>
</dbReference>
<protein>
    <recommendedName>
        <fullName evidence="4 11">FAD:protein FMN transferase</fullName>
        <ecNumber evidence="3 11">2.7.1.180</ecNumber>
    </recommendedName>
</protein>
<dbReference type="AlphaFoldDB" id="A0A520LN51"/>
<dbReference type="GO" id="GO:0005886">
    <property type="term" value="C:plasma membrane"/>
    <property type="evidence" value="ECO:0007669"/>
    <property type="project" value="UniProtKB-SubCell"/>
</dbReference>
<keyword evidence="5 11" id="KW-0285">Flavoprotein</keyword>
<keyword evidence="11" id="KW-0472">Membrane</keyword>
<keyword evidence="11" id="KW-0997">Cell inner membrane</keyword>
<comment type="caution">
    <text evidence="12">The sequence shown here is derived from an EMBL/GenBank/DDBJ whole genome shotgun (WGS) entry which is preliminary data.</text>
</comment>
<keyword evidence="11" id="KW-0449">Lipoprotein</keyword>
<evidence type="ECO:0000256" key="4">
    <source>
        <dbReference type="ARBA" id="ARBA00016337"/>
    </source>
</evidence>
<dbReference type="PROSITE" id="PS51257">
    <property type="entry name" value="PROKAR_LIPOPROTEIN"/>
    <property type="match status" value="1"/>
</dbReference>
<feature type="non-terminal residue" evidence="12">
    <location>
        <position position="215"/>
    </location>
</feature>
<accession>A0A520LN51</accession>
<evidence type="ECO:0000256" key="3">
    <source>
        <dbReference type="ARBA" id="ARBA00011955"/>
    </source>
</evidence>
<comment type="subcellular location">
    <subcellularLocation>
        <location evidence="11">Cell inner membrane</location>
        <topology evidence="11">Lipid-anchor</topology>
        <orientation evidence="11">Periplasmic side</orientation>
    </subcellularLocation>
</comment>
<dbReference type="GO" id="GO:0046872">
    <property type="term" value="F:metal ion binding"/>
    <property type="evidence" value="ECO:0007669"/>
    <property type="project" value="UniProtKB-UniRule"/>
</dbReference>
<dbReference type="EMBL" id="SHBO01000009">
    <property type="protein sequence ID" value="RZO07786.1"/>
    <property type="molecule type" value="Genomic_DNA"/>
</dbReference>
<dbReference type="InterPro" id="IPR003374">
    <property type="entry name" value="ApbE-like_sf"/>
</dbReference>
<dbReference type="PANTHER" id="PTHR30040">
    <property type="entry name" value="THIAMINE BIOSYNTHESIS LIPOPROTEIN APBE"/>
    <property type="match status" value="1"/>
</dbReference>
<keyword evidence="6 11" id="KW-0808">Transferase</keyword>
<evidence type="ECO:0000313" key="12">
    <source>
        <dbReference type="EMBL" id="RZO07786.1"/>
    </source>
</evidence>
<dbReference type="EC" id="2.7.1.180" evidence="3 11"/>
<reference evidence="12 13" key="1">
    <citation type="submission" date="2019-02" db="EMBL/GenBank/DDBJ databases">
        <title>Prokaryotic population dynamics and viral predation in marine succession experiment using metagenomics: the confinement effect.</title>
        <authorList>
            <person name="Haro-Moreno J.M."/>
            <person name="Rodriguez-Valera F."/>
            <person name="Lopez-Perez M."/>
        </authorList>
    </citation>
    <scope>NUCLEOTIDE SEQUENCE [LARGE SCALE GENOMIC DNA]</scope>
    <source>
        <strain evidence="12">MED-G169</strain>
    </source>
</reference>
<dbReference type="Proteomes" id="UP000318148">
    <property type="component" value="Unassembled WGS sequence"/>
</dbReference>
<proteinExistence type="inferred from homology"/>
<evidence type="ECO:0000256" key="1">
    <source>
        <dbReference type="ARBA" id="ARBA00001946"/>
    </source>
</evidence>
<evidence type="ECO:0000256" key="9">
    <source>
        <dbReference type="ARBA" id="ARBA00022842"/>
    </source>
</evidence>
<evidence type="ECO:0000313" key="13">
    <source>
        <dbReference type="Proteomes" id="UP000318148"/>
    </source>
</evidence>
<name>A0A520LN51_9GAMM</name>
<evidence type="ECO:0000256" key="5">
    <source>
        <dbReference type="ARBA" id="ARBA00022630"/>
    </source>
</evidence>
<organism evidence="12 13">
    <name type="scientific">SAR92 clade bacterium</name>
    <dbReference type="NCBI Taxonomy" id="2315479"/>
    <lineage>
        <taxon>Bacteria</taxon>
        <taxon>Pseudomonadati</taxon>
        <taxon>Pseudomonadota</taxon>
        <taxon>Gammaproteobacteria</taxon>
        <taxon>Cellvibrionales</taxon>
        <taxon>Porticoccaceae</taxon>
        <taxon>SAR92 clade</taxon>
    </lineage>
</organism>
<evidence type="ECO:0000256" key="6">
    <source>
        <dbReference type="ARBA" id="ARBA00022679"/>
    </source>
</evidence>
<evidence type="ECO:0000256" key="10">
    <source>
        <dbReference type="ARBA" id="ARBA00048540"/>
    </source>
</evidence>
<dbReference type="Pfam" id="PF02424">
    <property type="entry name" value="ApbE"/>
    <property type="match status" value="1"/>
</dbReference>
<comment type="function">
    <text evidence="11">Flavin transferase that catalyzes the transfer of the FMN moiety of FAD and its covalent binding to the hydroxyl group of a threonine residue in a target flavoprotein.</text>
</comment>
<comment type="cofactor">
    <cofactor evidence="1 11">
        <name>Mg(2+)</name>
        <dbReference type="ChEBI" id="CHEBI:18420"/>
    </cofactor>
</comment>
<keyword evidence="7 11" id="KW-0479">Metal-binding</keyword>
<keyword evidence="11" id="KW-1003">Cell membrane</keyword>
<evidence type="ECO:0000256" key="8">
    <source>
        <dbReference type="ARBA" id="ARBA00022827"/>
    </source>
</evidence>